<feature type="signal peptide" evidence="1">
    <location>
        <begin position="1"/>
        <end position="28"/>
    </location>
</feature>
<feature type="chain" id="PRO_5045418182" evidence="1">
    <location>
        <begin position="29"/>
        <end position="134"/>
    </location>
</feature>
<organism evidence="2 3">
    <name type="scientific">Haloechinothrix salitolerans</name>
    <dbReference type="NCBI Taxonomy" id="926830"/>
    <lineage>
        <taxon>Bacteria</taxon>
        <taxon>Bacillati</taxon>
        <taxon>Actinomycetota</taxon>
        <taxon>Actinomycetes</taxon>
        <taxon>Pseudonocardiales</taxon>
        <taxon>Pseudonocardiaceae</taxon>
        <taxon>Haloechinothrix</taxon>
    </lineage>
</organism>
<name>A0ABW2BW71_9PSEU</name>
<dbReference type="Proteomes" id="UP001596337">
    <property type="component" value="Unassembled WGS sequence"/>
</dbReference>
<reference evidence="3" key="1">
    <citation type="journal article" date="2019" name="Int. J. Syst. Evol. Microbiol.">
        <title>The Global Catalogue of Microorganisms (GCM) 10K type strain sequencing project: providing services to taxonomists for standard genome sequencing and annotation.</title>
        <authorList>
            <consortium name="The Broad Institute Genomics Platform"/>
            <consortium name="The Broad Institute Genome Sequencing Center for Infectious Disease"/>
            <person name="Wu L."/>
            <person name="Ma J."/>
        </authorList>
    </citation>
    <scope>NUCLEOTIDE SEQUENCE [LARGE SCALE GENOMIC DNA]</scope>
    <source>
        <strain evidence="3">KCTC 32255</strain>
    </source>
</reference>
<evidence type="ECO:0000313" key="3">
    <source>
        <dbReference type="Proteomes" id="UP001596337"/>
    </source>
</evidence>
<protein>
    <submittedName>
        <fullName evidence="2">Uncharacterized protein</fullName>
    </submittedName>
</protein>
<dbReference type="EMBL" id="JBHSXX010000001">
    <property type="protein sequence ID" value="MFC6866662.1"/>
    <property type="molecule type" value="Genomic_DNA"/>
</dbReference>
<sequence>MVKLAKLAAIGVFAAVLALFGGTLSAAAASVTPTVLSGNPDCTGDLKIEPVESGTYGPVTITVHGSSFDFSSTVLVTDVIVKGGPDANWYDYGDGVFSDTDLTAPINAKNGKPYGLSHLCFSLGDDKKDPDPKK</sequence>
<evidence type="ECO:0000256" key="1">
    <source>
        <dbReference type="SAM" id="SignalP"/>
    </source>
</evidence>
<dbReference type="RefSeq" id="WP_345396023.1">
    <property type="nucleotide sequence ID" value="NZ_BAABLA010000024.1"/>
</dbReference>
<gene>
    <name evidence="2" type="ORF">ACFQGD_05835</name>
</gene>
<keyword evidence="1" id="KW-0732">Signal</keyword>
<proteinExistence type="predicted"/>
<evidence type="ECO:0000313" key="2">
    <source>
        <dbReference type="EMBL" id="MFC6866662.1"/>
    </source>
</evidence>
<keyword evidence="3" id="KW-1185">Reference proteome</keyword>
<comment type="caution">
    <text evidence="2">The sequence shown here is derived from an EMBL/GenBank/DDBJ whole genome shotgun (WGS) entry which is preliminary data.</text>
</comment>
<accession>A0ABW2BW71</accession>